<name>A0A0E9SSR7_ANGAN</name>
<proteinExistence type="predicted"/>
<dbReference type="AlphaFoldDB" id="A0A0E9SSR7"/>
<reference evidence="1" key="2">
    <citation type="journal article" date="2015" name="Fish Shellfish Immunol.">
        <title>Early steps in the European eel (Anguilla anguilla)-Vibrio vulnificus interaction in the gills: Role of the RtxA13 toxin.</title>
        <authorList>
            <person name="Callol A."/>
            <person name="Pajuelo D."/>
            <person name="Ebbesson L."/>
            <person name="Teles M."/>
            <person name="MacKenzie S."/>
            <person name="Amaro C."/>
        </authorList>
    </citation>
    <scope>NUCLEOTIDE SEQUENCE</scope>
</reference>
<organism evidence="1">
    <name type="scientific">Anguilla anguilla</name>
    <name type="common">European freshwater eel</name>
    <name type="synonym">Muraena anguilla</name>
    <dbReference type="NCBI Taxonomy" id="7936"/>
    <lineage>
        <taxon>Eukaryota</taxon>
        <taxon>Metazoa</taxon>
        <taxon>Chordata</taxon>
        <taxon>Craniata</taxon>
        <taxon>Vertebrata</taxon>
        <taxon>Euteleostomi</taxon>
        <taxon>Actinopterygii</taxon>
        <taxon>Neopterygii</taxon>
        <taxon>Teleostei</taxon>
        <taxon>Anguilliformes</taxon>
        <taxon>Anguillidae</taxon>
        <taxon>Anguilla</taxon>
    </lineage>
</organism>
<reference evidence="1" key="1">
    <citation type="submission" date="2014-11" db="EMBL/GenBank/DDBJ databases">
        <authorList>
            <person name="Amaro Gonzalez C."/>
        </authorList>
    </citation>
    <scope>NUCLEOTIDE SEQUENCE</scope>
</reference>
<sequence length="60" mass="7086">MNDGHFSYLLLKSLMQPLYTTYLGAREPVIPQVHSVYKQDHSLFKINNKNSKQELNERYS</sequence>
<evidence type="ECO:0000313" key="1">
    <source>
        <dbReference type="EMBL" id="JAH43715.1"/>
    </source>
</evidence>
<protein>
    <submittedName>
        <fullName evidence="1">Uncharacterized protein</fullName>
    </submittedName>
</protein>
<accession>A0A0E9SSR7</accession>
<dbReference type="EMBL" id="GBXM01064862">
    <property type="protein sequence ID" value="JAH43715.1"/>
    <property type="molecule type" value="Transcribed_RNA"/>
</dbReference>